<evidence type="ECO:0000256" key="1">
    <source>
        <dbReference type="SAM" id="Phobius"/>
    </source>
</evidence>
<protein>
    <submittedName>
        <fullName evidence="2">Uncharacterized protein</fullName>
    </submittedName>
</protein>
<dbReference type="EMBL" id="QPGA01000002">
    <property type="protein sequence ID" value="RDE52153.1"/>
    <property type="molecule type" value="Genomic_DNA"/>
</dbReference>
<proteinExistence type="predicted"/>
<keyword evidence="1" id="KW-1133">Transmembrane helix</keyword>
<organism evidence="2 3">
    <name type="scientific">Candidatus Accumulibacter meliphilus</name>
    <dbReference type="NCBI Taxonomy" id="2211374"/>
    <lineage>
        <taxon>Bacteria</taxon>
        <taxon>Pseudomonadati</taxon>
        <taxon>Pseudomonadota</taxon>
        <taxon>Betaproteobacteria</taxon>
        <taxon>Candidatus Accumulibacter</taxon>
    </lineage>
</organism>
<feature type="transmembrane region" description="Helical" evidence="1">
    <location>
        <begin position="12"/>
        <end position="34"/>
    </location>
</feature>
<gene>
    <name evidence="2" type="ORF">DVS81_02680</name>
</gene>
<evidence type="ECO:0000313" key="3">
    <source>
        <dbReference type="Proteomes" id="UP000253831"/>
    </source>
</evidence>
<keyword evidence="1" id="KW-0472">Membrane</keyword>
<dbReference type="AlphaFoldDB" id="A0A369XPV2"/>
<evidence type="ECO:0000313" key="2">
    <source>
        <dbReference type="EMBL" id="RDE52153.1"/>
    </source>
</evidence>
<accession>A0A369XPV2</accession>
<name>A0A369XPV2_9PROT</name>
<comment type="caution">
    <text evidence="2">The sequence shown here is derived from an EMBL/GenBank/DDBJ whole genome shotgun (WGS) entry which is preliminary data.</text>
</comment>
<sequence length="137" mass="15273">MFENSLGKSARALAVIALLCAYNEGVAGLGLLFFSADRRYQAELINSHTDGNAHFRITDVASGWVIMETQAQFGTPNNAKAGRFSPGSSQFAAAYHYDTNGRRYTWIGVWEIASKALIRQKELNGWTTDLSYVFRER</sequence>
<keyword evidence="1" id="KW-0812">Transmembrane</keyword>
<reference evidence="2 3" key="1">
    <citation type="submission" date="2018-05" db="EMBL/GenBank/DDBJ databases">
        <title>Integrated omic analyses show evidence that a Ca. Accumulibacter phosphatis strain performs denitrification under micro-aerobic conditions.</title>
        <authorList>
            <person name="Camejo P.Y."/>
            <person name="Katherine M.D."/>
            <person name="Daniel N.R."/>
        </authorList>
    </citation>
    <scope>NUCLEOTIDE SEQUENCE [LARGE SCALE GENOMIC DNA]</scope>
    <source>
        <strain evidence="2">UW-LDO-IC</strain>
    </source>
</reference>
<dbReference type="Proteomes" id="UP000253831">
    <property type="component" value="Unassembled WGS sequence"/>
</dbReference>